<accession>A0A9D1A8M2</accession>
<keyword evidence="1" id="KW-1133">Transmembrane helix</keyword>
<reference evidence="2" key="2">
    <citation type="journal article" date="2021" name="PeerJ">
        <title>Extensive microbial diversity within the chicken gut microbiome revealed by metagenomics and culture.</title>
        <authorList>
            <person name="Gilroy R."/>
            <person name="Ravi A."/>
            <person name="Getino M."/>
            <person name="Pursley I."/>
            <person name="Horton D.L."/>
            <person name="Alikhan N.F."/>
            <person name="Baker D."/>
            <person name="Gharbi K."/>
            <person name="Hall N."/>
            <person name="Watson M."/>
            <person name="Adriaenssens E.M."/>
            <person name="Foster-Nyarko E."/>
            <person name="Jarju S."/>
            <person name="Secka A."/>
            <person name="Antonio M."/>
            <person name="Oren A."/>
            <person name="Chaudhuri R.R."/>
            <person name="La Ragione R."/>
            <person name="Hildebrand F."/>
            <person name="Pallen M.J."/>
        </authorList>
    </citation>
    <scope>NUCLEOTIDE SEQUENCE</scope>
    <source>
        <strain evidence="2">ChiHjej9B8-7071</strain>
    </source>
</reference>
<sequence>MKKEDFCDVIGEIRADFVLEAREKAKVRHWRRWGVLAACLCLVAVLASVRWQPST</sequence>
<evidence type="ECO:0000256" key="1">
    <source>
        <dbReference type="SAM" id="Phobius"/>
    </source>
</evidence>
<protein>
    <submittedName>
        <fullName evidence="2">Uncharacterized protein</fullName>
    </submittedName>
</protein>
<evidence type="ECO:0000313" key="3">
    <source>
        <dbReference type="Proteomes" id="UP000824258"/>
    </source>
</evidence>
<feature type="transmembrane region" description="Helical" evidence="1">
    <location>
        <begin position="33"/>
        <end position="51"/>
    </location>
</feature>
<reference evidence="2" key="1">
    <citation type="submission" date="2020-10" db="EMBL/GenBank/DDBJ databases">
        <authorList>
            <person name="Gilroy R."/>
        </authorList>
    </citation>
    <scope>NUCLEOTIDE SEQUENCE</scope>
    <source>
        <strain evidence="2">ChiHjej9B8-7071</strain>
    </source>
</reference>
<gene>
    <name evidence="2" type="ORF">IAA70_07625</name>
</gene>
<comment type="caution">
    <text evidence="2">The sequence shown here is derived from an EMBL/GenBank/DDBJ whole genome shotgun (WGS) entry which is preliminary data.</text>
</comment>
<evidence type="ECO:0000313" key="2">
    <source>
        <dbReference type="EMBL" id="HIR10259.1"/>
    </source>
</evidence>
<feature type="non-terminal residue" evidence="2">
    <location>
        <position position="55"/>
    </location>
</feature>
<organism evidence="2 3">
    <name type="scientific">Candidatus Avoscillospira stercoripullorum</name>
    <dbReference type="NCBI Taxonomy" id="2840709"/>
    <lineage>
        <taxon>Bacteria</taxon>
        <taxon>Bacillati</taxon>
        <taxon>Bacillota</taxon>
        <taxon>Clostridia</taxon>
        <taxon>Eubacteriales</taxon>
        <taxon>Oscillospiraceae</taxon>
        <taxon>Oscillospiraceae incertae sedis</taxon>
        <taxon>Candidatus Avoscillospira</taxon>
    </lineage>
</organism>
<keyword evidence="1" id="KW-0472">Membrane</keyword>
<dbReference type="EMBL" id="DVGD01000249">
    <property type="protein sequence ID" value="HIR10259.1"/>
    <property type="molecule type" value="Genomic_DNA"/>
</dbReference>
<proteinExistence type="predicted"/>
<dbReference type="Proteomes" id="UP000824258">
    <property type="component" value="Unassembled WGS sequence"/>
</dbReference>
<name>A0A9D1A8M2_9FIRM</name>
<keyword evidence="1" id="KW-0812">Transmembrane</keyword>
<dbReference type="AlphaFoldDB" id="A0A9D1A8M2"/>